<evidence type="ECO:0000313" key="3">
    <source>
        <dbReference type="Proteomes" id="UP000582090"/>
    </source>
</evidence>
<gene>
    <name evidence="2" type="ORF">GGQ67_000652</name>
</gene>
<accession>A0A7W6CRC3</accession>
<keyword evidence="3" id="KW-1185">Reference proteome</keyword>
<feature type="region of interest" description="Disordered" evidence="1">
    <location>
        <begin position="53"/>
        <end position="97"/>
    </location>
</feature>
<comment type="caution">
    <text evidence="2">The sequence shown here is derived from an EMBL/GenBank/DDBJ whole genome shotgun (WGS) entry which is preliminary data.</text>
</comment>
<name>A0A7W6CRC3_9HYPH</name>
<reference evidence="2 3" key="1">
    <citation type="submission" date="2020-08" db="EMBL/GenBank/DDBJ databases">
        <title>Genomic Encyclopedia of Type Strains, Phase IV (KMG-IV): sequencing the most valuable type-strain genomes for metagenomic binning, comparative biology and taxonomic classification.</title>
        <authorList>
            <person name="Goeker M."/>
        </authorList>
    </citation>
    <scope>NUCLEOTIDE SEQUENCE [LARGE SCALE GENOMIC DNA]</scope>
    <source>
        <strain evidence="2 3">DSM 26575</strain>
    </source>
</reference>
<organism evidence="2 3">
    <name type="scientific">Rhizobium metallidurans</name>
    <dbReference type="NCBI Taxonomy" id="1265931"/>
    <lineage>
        <taxon>Bacteria</taxon>
        <taxon>Pseudomonadati</taxon>
        <taxon>Pseudomonadota</taxon>
        <taxon>Alphaproteobacteria</taxon>
        <taxon>Hyphomicrobiales</taxon>
        <taxon>Rhizobiaceae</taxon>
        <taxon>Rhizobium/Agrobacterium group</taxon>
        <taxon>Rhizobium</taxon>
    </lineage>
</organism>
<protein>
    <submittedName>
        <fullName evidence="2">Uncharacterized protein</fullName>
    </submittedName>
</protein>
<dbReference type="EMBL" id="JACIDW010000001">
    <property type="protein sequence ID" value="MBB3963034.1"/>
    <property type="molecule type" value="Genomic_DNA"/>
</dbReference>
<dbReference type="Proteomes" id="UP000582090">
    <property type="component" value="Unassembled WGS sequence"/>
</dbReference>
<dbReference type="AlphaFoldDB" id="A0A7W6CRC3"/>
<evidence type="ECO:0000256" key="1">
    <source>
        <dbReference type="SAM" id="MobiDB-lite"/>
    </source>
</evidence>
<sequence length="123" mass="13151">MPFFLVTHRSLVEADDVEHAARKAIAKIESGGRFEMEVKSDVATIATVVIDRERTETTSATGKSAPGPEATPDPDVPAAELGQPAIEKSVQANIQRRPDRRTATIVQVFLAGLTLASLCLALL</sequence>
<evidence type="ECO:0000313" key="2">
    <source>
        <dbReference type="EMBL" id="MBB3963034.1"/>
    </source>
</evidence>
<proteinExistence type="predicted"/>
<dbReference type="RefSeq" id="WP_183898718.1">
    <property type="nucleotide sequence ID" value="NZ_JACIDW010000001.1"/>
</dbReference>